<dbReference type="CDD" id="cd00093">
    <property type="entry name" value="HTH_XRE"/>
    <property type="match status" value="1"/>
</dbReference>
<sequence length="292" mass="33843">MMHLMGKELKRYRKGKHLSQRELSEGICTQATVSLMEKQNKLPNMGILIQVCQRLGIAISDVVSETETQLDQLYREVTRELFQGNYEVAIQLMNQVTAPAVDSKFDLLRFHYYWGLIELLFRERAGEAIFHFNFLIRRTDETSSSPYMLIGAVGLGQAYLMEHDPKKADYFFEFAKKSMRGVIFHQRVDLQRVVWSKIRMGMSFYQLGRIDDAKMMIESAQQQLKQHESTFMLDQIFNGKRLIAEYEGRLAAAKAHGLTALVLARLNDNQQLIQELKPYVTLPTDFSMVEQN</sequence>
<dbReference type="PROSITE" id="PS50943">
    <property type="entry name" value="HTH_CROC1"/>
    <property type="match status" value="1"/>
</dbReference>
<evidence type="ECO:0000313" key="3">
    <source>
        <dbReference type="Proteomes" id="UP000245080"/>
    </source>
</evidence>
<comment type="caution">
    <text evidence="2">The sequence shown here is derived from an EMBL/GenBank/DDBJ whole genome shotgun (WGS) entry which is preliminary data.</text>
</comment>
<organism evidence="2 3">
    <name type="scientific">Levilactobacillus bambusae</name>
    <dbReference type="NCBI Taxonomy" id="2024736"/>
    <lineage>
        <taxon>Bacteria</taxon>
        <taxon>Bacillati</taxon>
        <taxon>Bacillota</taxon>
        <taxon>Bacilli</taxon>
        <taxon>Lactobacillales</taxon>
        <taxon>Lactobacillaceae</taxon>
        <taxon>Levilactobacillus</taxon>
    </lineage>
</organism>
<dbReference type="Pfam" id="PF01381">
    <property type="entry name" value="HTH_3"/>
    <property type="match status" value="1"/>
</dbReference>
<dbReference type="EMBL" id="QCXQ01000006">
    <property type="protein sequence ID" value="PWF99547.1"/>
    <property type="molecule type" value="Genomic_DNA"/>
</dbReference>
<gene>
    <name evidence="2" type="ORF">DCM90_08880</name>
</gene>
<accession>A0A2V1MYI0</accession>
<dbReference type="RefSeq" id="WP_109251005.1">
    <property type="nucleotide sequence ID" value="NZ_QCXQ01000006.1"/>
</dbReference>
<keyword evidence="3" id="KW-1185">Reference proteome</keyword>
<dbReference type="InterPro" id="IPR001387">
    <property type="entry name" value="Cro/C1-type_HTH"/>
</dbReference>
<evidence type="ECO:0000259" key="1">
    <source>
        <dbReference type="PROSITE" id="PS50943"/>
    </source>
</evidence>
<reference evidence="2 3" key="1">
    <citation type="journal article" date="2018" name="Int. J. Syst. Evol. Microbiol.">
        <title>Lactobacillus bambusae sp. nov., isolated from a traditional fermented Ma-bamboo shoots of Taiwan.</title>
        <authorList>
            <person name="Wang L.-T."/>
        </authorList>
    </citation>
    <scope>NUCLEOTIDE SEQUENCE [LARGE SCALE GENOMIC DNA]</scope>
    <source>
        <strain evidence="2 3">BS-W1</strain>
    </source>
</reference>
<dbReference type="SMART" id="SM00530">
    <property type="entry name" value="HTH_XRE"/>
    <property type="match status" value="1"/>
</dbReference>
<dbReference type="SUPFAM" id="SSF47413">
    <property type="entry name" value="lambda repressor-like DNA-binding domains"/>
    <property type="match status" value="1"/>
</dbReference>
<dbReference type="AlphaFoldDB" id="A0A2V1MYI0"/>
<dbReference type="InterPro" id="IPR010982">
    <property type="entry name" value="Lambda_DNA-bd_dom_sf"/>
</dbReference>
<protein>
    <recommendedName>
        <fullName evidence="1">HTH cro/C1-type domain-containing protein</fullName>
    </recommendedName>
</protein>
<proteinExistence type="predicted"/>
<evidence type="ECO:0000313" key="2">
    <source>
        <dbReference type="EMBL" id="PWF99547.1"/>
    </source>
</evidence>
<dbReference type="SUPFAM" id="SSF48452">
    <property type="entry name" value="TPR-like"/>
    <property type="match status" value="1"/>
</dbReference>
<feature type="domain" description="HTH cro/C1-type" evidence="1">
    <location>
        <begin position="9"/>
        <end position="62"/>
    </location>
</feature>
<dbReference type="OrthoDB" id="1150409at2"/>
<dbReference type="GO" id="GO:0003677">
    <property type="term" value="F:DNA binding"/>
    <property type="evidence" value="ECO:0007669"/>
    <property type="project" value="InterPro"/>
</dbReference>
<dbReference type="Proteomes" id="UP000245080">
    <property type="component" value="Unassembled WGS sequence"/>
</dbReference>
<name>A0A2V1MYI0_9LACO</name>
<dbReference type="Gene3D" id="1.25.40.10">
    <property type="entry name" value="Tetratricopeptide repeat domain"/>
    <property type="match status" value="1"/>
</dbReference>
<dbReference type="InterPro" id="IPR011990">
    <property type="entry name" value="TPR-like_helical_dom_sf"/>
</dbReference>